<dbReference type="PANTHER" id="PTHR43539:SF78">
    <property type="entry name" value="FLAVIN-CONTAINING MONOOXYGENASE"/>
    <property type="match status" value="1"/>
</dbReference>
<gene>
    <name evidence="2" type="ORF">IU449_19260</name>
</gene>
<dbReference type="Pfam" id="PF13738">
    <property type="entry name" value="Pyr_redox_3"/>
    <property type="match status" value="1"/>
</dbReference>
<keyword evidence="3" id="KW-1185">Reference proteome</keyword>
<dbReference type="Gene3D" id="3.50.50.60">
    <property type="entry name" value="FAD/NAD(P)-binding domain"/>
    <property type="match status" value="1"/>
</dbReference>
<name>A0ABS0DFL3_9NOCA</name>
<evidence type="ECO:0000313" key="2">
    <source>
        <dbReference type="EMBL" id="MBF6356658.1"/>
    </source>
</evidence>
<evidence type="ECO:0000313" key="3">
    <source>
        <dbReference type="Proteomes" id="UP000707731"/>
    </source>
</evidence>
<dbReference type="RefSeq" id="WP_195003497.1">
    <property type="nucleotide sequence ID" value="NZ_JADLQN010000003.1"/>
</dbReference>
<organism evidence="2 3">
    <name type="scientific">Nocardia higoensis</name>
    <dbReference type="NCBI Taxonomy" id="228599"/>
    <lineage>
        <taxon>Bacteria</taxon>
        <taxon>Bacillati</taxon>
        <taxon>Actinomycetota</taxon>
        <taxon>Actinomycetes</taxon>
        <taxon>Mycobacteriales</taxon>
        <taxon>Nocardiaceae</taxon>
        <taxon>Nocardia</taxon>
    </lineage>
</organism>
<accession>A0ABS0DFL3</accession>
<dbReference type="PRINTS" id="PR00469">
    <property type="entry name" value="PNDRDTASEII"/>
</dbReference>
<protein>
    <submittedName>
        <fullName evidence="2">NAD(P)/FAD-dependent oxidoreductase</fullName>
    </submittedName>
</protein>
<dbReference type="SUPFAM" id="SSF51905">
    <property type="entry name" value="FAD/NAD(P)-binding domain"/>
    <property type="match status" value="2"/>
</dbReference>
<keyword evidence="1" id="KW-0560">Oxidoreductase</keyword>
<evidence type="ECO:0000256" key="1">
    <source>
        <dbReference type="ARBA" id="ARBA00023002"/>
    </source>
</evidence>
<comment type="caution">
    <text evidence="2">The sequence shown here is derived from an EMBL/GenBank/DDBJ whole genome shotgun (WGS) entry which is preliminary data.</text>
</comment>
<dbReference type="InterPro" id="IPR036188">
    <property type="entry name" value="FAD/NAD-bd_sf"/>
</dbReference>
<dbReference type="EMBL" id="JADLQN010000003">
    <property type="protein sequence ID" value="MBF6356658.1"/>
    <property type="molecule type" value="Genomic_DNA"/>
</dbReference>
<reference evidence="2 3" key="1">
    <citation type="submission" date="2020-10" db="EMBL/GenBank/DDBJ databases">
        <title>Identification of Nocardia species via Next-generation sequencing and recognition of intraspecies genetic diversity.</title>
        <authorList>
            <person name="Li P."/>
            <person name="Li P."/>
            <person name="Lu B."/>
        </authorList>
    </citation>
    <scope>NUCLEOTIDE SEQUENCE [LARGE SCALE GENOMIC DNA]</scope>
    <source>
        <strain evidence="2 3">BJ06-0143</strain>
    </source>
</reference>
<dbReference type="PRINTS" id="PR00368">
    <property type="entry name" value="FADPNR"/>
</dbReference>
<dbReference type="InterPro" id="IPR050982">
    <property type="entry name" value="Auxin_biosynth/cation_transpt"/>
</dbReference>
<proteinExistence type="predicted"/>
<dbReference type="Proteomes" id="UP000707731">
    <property type="component" value="Unassembled WGS sequence"/>
</dbReference>
<sequence>MSSNVDAIVVGAGQSGLAAAHHLTHAGLRTTVLEAGPEPVGSWPHYYDSLTLFSPARYSSLPGHPFPGDPDHYPHRDEVADYLRDYAAHLIADIRTETRVTTVTHGSAGFAVHSDTGEIFAAPLLVAATGGFGNPNRPTLPGQDRFDGTMMHAADYRDPAPFTGHHVVVVGAGNSAVQIAAELADTAATVTLAARRPPKLVPQKPFGRDIHYWFTRTGLDTAPIGRFVEHPPTTPVFDTGHYKAALAAGRPAVRPMFTTLDAESARWRDGTATPVDTVVTATGYRPDLGWLADLGALTTDGAPRHREGLSTTHPGLGYLGLEWQRSLSSASLRGAGRDAARLTRSLARAVRVFSD</sequence>
<dbReference type="PANTHER" id="PTHR43539">
    <property type="entry name" value="FLAVIN-BINDING MONOOXYGENASE-LIKE PROTEIN (AFU_ORTHOLOGUE AFUA_4G09220)"/>
    <property type="match status" value="1"/>
</dbReference>